<organism evidence="2 3">
    <name type="scientific">Purpureocillium lilacinum</name>
    <name type="common">Paecilomyces lilacinus</name>
    <dbReference type="NCBI Taxonomy" id="33203"/>
    <lineage>
        <taxon>Eukaryota</taxon>
        <taxon>Fungi</taxon>
        <taxon>Dikarya</taxon>
        <taxon>Ascomycota</taxon>
        <taxon>Pezizomycotina</taxon>
        <taxon>Sordariomycetes</taxon>
        <taxon>Hypocreomycetidae</taxon>
        <taxon>Hypocreales</taxon>
        <taxon>Ophiocordycipitaceae</taxon>
        <taxon>Purpureocillium</taxon>
    </lineage>
</organism>
<gene>
    <name evidence="2" type="ORF">PCL_09074</name>
</gene>
<reference evidence="2 3" key="1">
    <citation type="journal article" date="2016" name="Front. Microbiol.">
        <title>Genome and transcriptome sequences reveal the specific parasitism of the nematophagous Purpureocillium lilacinum 36-1.</title>
        <authorList>
            <person name="Xie J."/>
            <person name="Li S."/>
            <person name="Mo C."/>
            <person name="Xiao X."/>
            <person name="Peng D."/>
            <person name="Wang G."/>
            <person name="Xiao Y."/>
        </authorList>
    </citation>
    <scope>NUCLEOTIDE SEQUENCE [LARGE SCALE GENOMIC DNA]</scope>
    <source>
        <strain evidence="2 3">36-1</strain>
    </source>
</reference>
<evidence type="ECO:0000256" key="1">
    <source>
        <dbReference type="SAM" id="MobiDB-lite"/>
    </source>
</evidence>
<evidence type="ECO:0000313" key="3">
    <source>
        <dbReference type="Proteomes" id="UP000245956"/>
    </source>
</evidence>
<dbReference type="AlphaFoldDB" id="A0A2U3EH27"/>
<accession>A0A2U3EH27</accession>
<proteinExistence type="predicted"/>
<feature type="compositionally biased region" description="Basic residues" evidence="1">
    <location>
        <begin position="192"/>
        <end position="202"/>
    </location>
</feature>
<comment type="caution">
    <text evidence="2">The sequence shown here is derived from an EMBL/GenBank/DDBJ whole genome shotgun (WGS) entry which is preliminary data.</text>
</comment>
<evidence type="ECO:0000313" key="2">
    <source>
        <dbReference type="EMBL" id="PWI73798.1"/>
    </source>
</evidence>
<dbReference type="EMBL" id="LCWV01000004">
    <property type="protein sequence ID" value="PWI73798.1"/>
    <property type="molecule type" value="Genomic_DNA"/>
</dbReference>
<feature type="region of interest" description="Disordered" evidence="1">
    <location>
        <begin position="160"/>
        <end position="208"/>
    </location>
</feature>
<protein>
    <submittedName>
        <fullName evidence="2">Uncharacterized protein</fullName>
    </submittedName>
</protein>
<name>A0A2U3EH27_PURLI</name>
<dbReference type="Proteomes" id="UP000245956">
    <property type="component" value="Unassembled WGS sequence"/>
</dbReference>
<sequence length="251" mass="26716">MCRRNGIHHRVVDLEVALGVLPDRAWWHGVWSTERHKLLAKLSSVPLPLGTLASPAGCAERRPGTFQVAGCETGPASGARVSVSGPGWDAVPYQSAGEQDIATPGARWLLRASPPASPGNSTRAQVGCGSFDAPVLPPTPEIGVWRVQWRPDWPPLAAAGPNRALFGSAHPPSPPWDPPASETEASLPGTLRRPRSARRRGSAQHWHGATLMMMVGGKRENSGGVVVQGAGVTTATRHAALSRSHERRRKL</sequence>